<gene>
    <name evidence="8" type="ORF">FF100_24300</name>
</gene>
<evidence type="ECO:0000313" key="9">
    <source>
        <dbReference type="Proteomes" id="UP000305267"/>
    </source>
</evidence>
<name>A0A5C4LCR3_9HYPH</name>
<protein>
    <submittedName>
        <fullName evidence="8">Integrase</fullName>
    </submittedName>
</protein>
<evidence type="ECO:0000256" key="3">
    <source>
        <dbReference type="ARBA" id="ARBA00023125"/>
    </source>
</evidence>
<evidence type="ECO:0000256" key="4">
    <source>
        <dbReference type="ARBA" id="ARBA00023172"/>
    </source>
</evidence>
<evidence type="ECO:0000256" key="2">
    <source>
        <dbReference type="ARBA" id="ARBA00022908"/>
    </source>
</evidence>
<dbReference type="Gene3D" id="1.10.443.10">
    <property type="entry name" value="Intergrase catalytic core"/>
    <property type="match status" value="1"/>
</dbReference>
<organism evidence="8 9">
    <name type="scientific">Methylobacterium terricola</name>
    <dbReference type="NCBI Taxonomy" id="2583531"/>
    <lineage>
        <taxon>Bacteria</taxon>
        <taxon>Pseudomonadati</taxon>
        <taxon>Pseudomonadota</taxon>
        <taxon>Alphaproteobacteria</taxon>
        <taxon>Hyphomicrobiales</taxon>
        <taxon>Methylobacteriaceae</taxon>
        <taxon>Methylobacterium</taxon>
    </lineage>
</organism>
<keyword evidence="9" id="KW-1185">Reference proteome</keyword>
<evidence type="ECO:0000259" key="6">
    <source>
        <dbReference type="PROSITE" id="PS51898"/>
    </source>
</evidence>
<evidence type="ECO:0000259" key="7">
    <source>
        <dbReference type="PROSITE" id="PS51900"/>
    </source>
</evidence>
<dbReference type="InterPro" id="IPR011010">
    <property type="entry name" value="DNA_brk_join_enz"/>
</dbReference>
<dbReference type="SUPFAM" id="SSF56349">
    <property type="entry name" value="DNA breaking-rejoining enzymes"/>
    <property type="match status" value="1"/>
</dbReference>
<dbReference type="AlphaFoldDB" id="A0A5C4LCR3"/>
<dbReference type="GO" id="GO:0015074">
    <property type="term" value="P:DNA integration"/>
    <property type="evidence" value="ECO:0007669"/>
    <property type="project" value="UniProtKB-KW"/>
</dbReference>
<feature type="domain" description="Core-binding (CB)" evidence="7">
    <location>
        <begin position="1"/>
        <end position="84"/>
    </location>
</feature>
<dbReference type="PROSITE" id="PS51900">
    <property type="entry name" value="CB"/>
    <property type="match status" value="1"/>
</dbReference>
<evidence type="ECO:0000256" key="1">
    <source>
        <dbReference type="ARBA" id="ARBA00022829"/>
    </source>
</evidence>
<dbReference type="OrthoDB" id="9801717at2"/>
<dbReference type="InterPro" id="IPR002104">
    <property type="entry name" value="Integrase_catalytic"/>
</dbReference>
<evidence type="ECO:0000256" key="5">
    <source>
        <dbReference type="PROSITE-ProRule" id="PRU01248"/>
    </source>
</evidence>
<dbReference type="Gene3D" id="1.10.150.130">
    <property type="match status" value="1"/>
</dbReference>
<dbReference type="InterPro" id="IPR010998">
    <property type="entry name" value="Integrase_recombinase_N"/>
</dbReference>
<keyword evidence="1" id="KW-0159">Chromosome partition</keyword>
<reference evidence="8 9" key="1">
    <citation type="submission" date="2019-06" db="EMBL/GenBank/DDBJ databases">
        <title>Genome of Methylobacterium sp. 17Sr1-39.</title>
        <authorList>
            <person name="Seo T."/>
        </authorList>
    </citation>
    <scope>NUCLEOTIDE SEQUENCE [LARGE SCALE GENOMIC DNA]</scope>
    <source>
        <strain evidence="8 9">17Sr1-39</strain>
    </source>
</reference>
<dbReference type="InterPro" id="IPR044068">
    <property type="entry name" value="CB"/>
</dbReference>
<keyword evidence="3 5" id="KW-0238">DNA-binding</keyword>
<dbReference type="PROSITE" id="PS51898">
    <property type="entry name" value="TYR_RECOMBINASE"/>
    <property type="match status" value="1"/>
</dbReference>
<dbReference type="InterPro" id="IPR050090">
    <property type="entry name" value="Tyrosine_recombinase_XerCD"/>
</dbReference>
<dbReference type="EMBL" id="VDDA01000014">
    <property type="protein sequence ID" value="TNC10037.1"/>
    <property type="molecule type" value="Genomic_DNA"/>
</dbReference>
<dbReference type="Proteomes" id="UP000305267">
    <property type="component" value="Unassembled WGS sequence"/>
</dbReference>
<feature type="domain" description="Tyr recombinase" evidence="6">
    <location>
        <begin position="105"/>
        <end position="300"/>
    </location>
</feature>
<evidence type="ECO:0000313" key="8">
    <source>
        <dbReference type="EMBL" id="TNC10037.1"/>
    </source>
</evidence>
<dbReference type="Pfam" id="PF02899">
    <property type="entry name" value="Phage_int_SAM_1"/>
    <property type="match status" value="1"/>
</dbReference>
<sequence>MTNAEITDLWLDALAAERGTAASSLKTYRRDIASYLGWLGERRLAAVTRDDMVAYLSHLDRQALSHSTISRRRSVANGIHRFMVAEGIGTGNPAAELQPMKRPSRLPFTPGIEAVDRLIETAHAQARDGSVGLYRQAGYARRAALLETLYASGMRVSEAVTRPADAVRPGTRMIHVRGKGGKDRLVPLHDRAVEAIGLWRNLAGRYGSRSDVWLFHRVAHGEQHLTIDAALKEIKEAAAAAGLANAARWSPHKLRHAFATHLLQNGADLRVIGELLGHADLSTTEVYTKVDLSRAQRMVRDLHPLSGEPPEPRRGPA</sequence>
<proteinExistence type="predicted"/>
<dbReference type="PANTHER" id="PTHR30349:SF81">
    <property type="entry name" value="TYROSINE RECOMBINASE XERC"/>
    <property type="match status" value="1"/>
</dbReference>
<dbReference type="InterPro" id="IPR013762">
    <property type="entry name" value="Integrase-like_cat_sf"/>
</dbReference>
<accession>A0A5C4LCR3</accession>
<dbReference type="InterPro" id="IPR004107">
    <property type="entry name" value="Integrase_SAM-like_N"/>
</dbReference>
<dbReference type="GO" id="GO:0007059">
    <property type="term" value="P:chromosome segregation"/>
    <property type="evidence" value="ECO:0007669"/>
    <property type="project" value="UniProtKB-KW"/>
</dbReference>
<dbReference type="GO" id="GO:0003677">
    <property type="term" value="F:DNA binding"/>
    <property type="evidence" value="ECO:0007669"/>
    <property type="project" value="UniProtKB-UniRule"/>
</dbReference>
<keyword evidence="4" id="KW-0233">DNA recombination</keyword>
<keyword evidence="2" id="KW-0229">DNA integration</keyword>
<dbReference type="PANTHER" id="PTHR30349">
    <property type="entry name" value="PHAGE INTEGRASE-RELATED"/>
    <property type="match status" value="1"/>
</dbReference>
<dbReference type="GO" id="GO:0006310">
    <property type="term" value="P:DNA recombination"/>
    <property type="evidence" value="ECO:0007669"/>
    <property type="project" value="UniProtKB-KW"/>
</dbReference>
<comment type="caution">
    <text evidence="8">The sequence shown here is derived from an EMBL/GenBank/DDBJ whole genome shotgun (WGS) entry which is preliminary data.</text>
</comment>
<dbReference type="RefSeq" id="WP_139038351.1">
    <property type="nucleotide sequence ID" value="NZ_VDDA01000014.1"/>
</dbReference>
<dbReference type="Pfam" id="PF00589">
    <property type="entry name" value="Phage_integrase"/>
    <property type="match status" value="1"/>
</dbReference>